<proteinExistence type="predicted"/>
<gene>
    <name evidence="2" type="ORF">PHSY_006461</name>
</gene>
<feature type="compositionally biased region" description="Polar residues" evidence="1">
    <location>
        <begin position="411"/>
        <end position="425"/>
    </location>
</feature>
<feature type="region of interest" description="Disordered" evidence="1">
    <location>
        <begin position="404"/>
        <end position="498"/>
    </location>
</feature>
<feature type="compositionally biased region" description="Basic and acidic residues" evidence="1">
    <location>
        <begin position="428"/>
        <end position="439"/>
    </location>
</feature>
<dbReference type="GeneID" id="24111732"/>
<name>R9PBX9_PSEHS</name>
<organism evidence="2 3">
    <name type="scientific">Pseudozyma hubeiensis (strain SY62)</name>
    <name type="common">Yeast</name>
    <dbReference type="NCBI Taxonomy" id="1305764"/>
    <lineage>
        <taxon>Eukaryota</taxon>
        <taxon>Fungi</taxon>
        <taxon>Dikarya</taxon>
        <taxon>Basidiomycota</taxon>
        <taxon>Ustilaginomycotina</taxon>
        <taxon>Ustilaginomycetes</taxon>
        <taxon>Ustilaginales</taxon>
        <taxon>Ustilaginaceae</taxon>
        <taxon>Pseudozyma</taxon>
    </lineage>
</organism>
<dbReference type="eggNOG" id="ENOG502R26G">
    <property type="taxonomic scope" value="Eukaryota"/>
</dbReference>
<accession>R9PBX9</accession>
<evidence type="ECO:0000313" key="2">
    <source>
        <dbReference type="EMBL" id="GAC98866.1"/>
    </source>
</evidence>
<evidence type="ECO:0000256" key="1">
    <source>
        <dbReference type="SAM" id="MobiDB-lite"/>
    </source>
</evidence>
<dbReference type="Proteomes" id="UP000014071">
    <property type="component" value="Unassembled WGS sequence"/>
</dbReference>
<dbReference type="AlphaFoldDB" id="R9PBX9"/>
<dbReference type="HOGENOM" id="CLU_484074_0_0_1"/>
<protein>
    <submittedName>
        <fullName evidence="2">Uncharacterized protein</fullName>
    </submittedName>
</protein>
<reference evidence="3" key="1">
    <citation type="journal article" date="2013" name="Genome Announc.">
        <title>Draft genome sequence of the basidiomycetous yeast-like fungus Pseudozyma hubeiensis SY62, which produces an abundant amount of the biosurfactant mannosylerythritol lipids.</title>
        <authorList>
            <person name="Konishi M."/>
            <person name="Hatada Y."/>
            <person name="Horiuchi J."/>
        </authorList>
    </citation>
    <scope>NUCLEOTIDE SEQUENCE [LARGE SCALE GENOMIC DNA]</scope>
    <source>
        <strain evidence="3">SY62</strain>
    </source>
</reference>
<sequence length="659" mass="71588">MRGEAVSDPGSTLSGLVFASHLLRSNGRLHPGLSQTQTPIAGTRRAATRSDDFFAMTDCSDASDRIPALPAELLARVIASLVPAVDRNASTLPHPHGPHLDYTPALPRSPNGDLLSVALSSQLLHDLASHALYRTPLLRTLKSLNLLAATIAAEVKKQNGASSTNHSGESSRATHIRSIHLPPGDGLLQPGDTLADQTCYVESLRILFDNASRLDFVSLDHRQAGAALLEFLRPSTVCRPRRITLSNLSFSAPPFSTTKSLAPLSKLTHLHLIKIVPPPALISFLVGEQINADEQGNVPRSIKAGLSPRKTLECLRLSLLPPDALVDFEAYIAWRKAWKVYEKLSAQEQAREPAPRAPRGPARRFAVQEALYDLAVHSSCLPRLRLLLLELSPLGPLPSPMEEEREMIASRSGSTASSLRQSQSMDARATRSDASHFHDAVGSSRRAAARNAFPSVPANGHSDGGLVQYPEQAGSASNGRGPHIDQIGHAESFGATPEELRIGDRDDYWRSIESGQAALVDLWSASRRSTDSETQIESSPEIRVVAARPNGHDRREGFQDFFCQAQHDAATVTAPVSAHQRYHTSASEAPTERGSRDREVASEVGCWADPDIFSLVSTVPYLSFKSVGEPDQGWYWTGELPRETQQPSRLVIPSLVKRS</sequence>
<dbReference type="EMBL" id="DF238821">
    <property type="protein sequence ID" value="GAC98866.1"/>
    <property type="molecule type" value="Genomic_DNA"/>
</dbReference>
<keyword evidence="3" id="KW-1185">Reference proteome</keyword>
<evidence type="ECO:0000313" key="3">
    <source>
        <dbReference type="Proteomes" id="UP000014071"/>
    </source>
</evidence>
<dbReference type="OrthoDB" id="2551184at2759"/>
<dbReference type="RefSeq" id="XP_012192453.1">
    <property type="nucleotide sequence ID" value="XM_012337063.1"/>
</dbReference>